<dbReference type="SUPFAM" id="SSF55874">
    <property type="entry name" value="ATPase domain of HSP90 chaperone/DNA topoisomerase II/histidine kinase"/>
    <property type="match status" value="1"/>
</dbReference>
<keyword evidence="10 11" id="KW-0472">Membrane</keyword>
<evidence type="ECO:0000256" key="3">
    <source>
        <dbReference type="ARBA" id="ARBA00012438"/>
    </source>
</evidence>
<name>A0ABV8RDT5_9SPHN</name>
<dbReference type="InterPro" id="IPR005467">
    <property type="entry name" value="His_kinase_dom"/>
</dbReference>
<dbReference type="GO" id="GO:0005524">
    <property type="term" value="F:ATP binding"/>
    <property type="evidence" value="ECO:0007669"/>
    <property type="project" value="UniProtKB-KW"/>
</dbReference>
<dbReference type="RefSeq" id="WP_381420632.1">
    <property type="nucleotide sequence ID" value="NZ_JBHSDH010000006.1"/>
</dbReference>
<evidence type="ECO:0000259" key="12">
    <source>
        <dbReference type="PROSITE" id="PS50109"/>
    </source>
</evidence>
<keyword evidence="4" id="KW-0597">Phosphoprotein</keyword>
<evidence type="ECO:0000313" key="15">
    <source>
        <dbReference type="Proteomes" id="UP001595887"/>
    </source>
</evidence>
<evidence type="ECO:0000256" key="4">
    <source>
        <dbReference type="ARBA" id="ARBA00022553"/>
    </source>
</evidence>
<dbReference type="InterPro" id="IPR004358">
    <property type="entry name" value="Sig_transdc_His_kin-like_C"/>
</dbReference>
<evidence type="ECO:0000256" key="7">
    <source>
        <dbReference type="ARBA" id="ARBA00022777"/>
    </source>
</evidence>
<organism evidence="14 15">
    <name type="scientific">Sphingorhabdus arenilitoris</name>
    <dbReference type="NCBI Taxonomy" id="1490041"/>
    <lineage>
        <taxon>Bacteria</taxon>
        <taxon>Pseudomonadati</taxon>
        <taxon>Pseudomonadota</taxon>
        <taxon>Alphaproteobacteria</taxon>
        <taxon>Sphingomonadales</taxon>
        <taxon>Sphingomonadaceae</taxon>
        <taxon>Sphingorhabdus</taxon>
    </lineage>
</organism>
<keyword evidence="8 11" id="KW-1133">Transmembrane helix</keyword>
<keyword evidence="14" id="KW-0547">Nucleotide-binding</keyword>
<keyword evidence="6 11" id="KW-0812">Transmembrane</keyword>
<dbReference type="InterPro" id="IPR003594">
    <property type="entry name" value="HATPase_dom"/>
</dbReference>
<gene>
    <name evidence="14" type="ORF">ACFOWX_01255</name>
</gene>
<evidence type="ECO:0000259" key="13">
    <source>
        <dbReference type="PROSITE" id="PS50885"/>
    </source>
</evidence>
<dbReference type="Gene3D" id="6.10.340.10">
    <property type="match status" value="1"/>
</dbReference>
<dbReference type="InterPro" id="IPR036890">
    <property type="entry name" value="HATPase_C_sf"/>
</dbReference>
<dbReference type="PANTHER" id="PTHR45436:SF5">
    <property type="entry name" value="SENSOR HISTIDINE KINASE TRCS"/>
    <property type="match status" value="1"/>
</dbReference>
<protein>
    <recommendedName>
        <fullName evidence="3">histidine kinase</fullName>
        <ecNumber evidence="3">2.7.13.3</ecNumber>
    </recommendedName>
</protein>
<dbReference type="Gene3D" id="3.30.565.10">
    <property type="entry name" value="Histidine kinase-like ATPase, C-terminal domain"/>
    <property type="match status" value="1"/>
</dbReference>
<dbReference type="InterPro" id="IPR003661">
    <property type="entry name" value="HisK_dim/P_dom"/>
</dbReference>
<dbReference type="PROSITE" id="PS50109">
    <property type="entry name" value="HIS_KIN"/>
    <property type="match status" value="1"/>
</dbReference>
<dbReference type="EMBL" id="JBHSDH010000006">
    <property type="protein sequence ID" value="MFC4291035.1"/>
    <property type="molecule type" value="Genomic_DNA"/>
</dbReference>
<dbReference type="InterPro" id="IPR050428">
    <property type="entry name" value="TCS_sensor_his_kinase"/>
</dbReference>
<dbReference type="Pfam" id="PF00512">
    <property type="entry name" value="HisKA"/>
    <property type="match status" value="1"/>
</dbReference>
<evidence type="ECO:0000256" key="1">
    <source>
        <dbReference type="ARBA" id="ARBA00000085"/>
    </source>
</evidence>
<feature type="transmembrane region" description="Helical" evidence="11">
    <location>
        <begin position="265"/>
        <end position="288"/>
    </location>
</feature>
<sequence length="552" mass="60006">MIAAVKTLIKRFWPVMRLRTIIFGTLLFVAALPGISAIGLRVYENTLVRQTEAELIAQGAALVAATEARWPGSKMLSDLPPPQPKDGWLSKGKYSRSAKALPSRSFSSLSGQEENYRREPTTIDLSSTRVLAARAAGVQAGSADKIAQRVASEMTPVMLSTSRRTLASIQMIDQNGIVVAGFERGRSYAHIEEARSALAGQINTKLRRNGDYNPRYSFEWLSRASGLRLHHARPLRINGEIRGALLITRSPRVLFEGIYQDIGKIALGIAVIFAILIGITAIMARAIIRPIESLSRATRMMTAGRGRIPARPGLGVVEIRDLYDDYRSMAEAITRRSHYLRDFAASVSHEFKTPLTGIRGAIELLEDHGEQMSAEERQRFYDNMTGDADRLSALVGRLMELAKADMQITDADAKADVAEVIAGIADGFRSDDFTVLQQTSPALPPALAPPATIEAVTTTMLENSQQAGASQISIAAYADQGRIIVDYHDNGPGIADGDRDRIFDAFFTSKRGEGGTGLGLAIARSLVEASNGELIFVPSDEGAHFRLVLQAS</sequence>
<evidence type="ECO:0000256" key="6">
    <source>
        <dbReference type="ARBA" id="ARBA00022692"/>
    </source>
</evidence>
<dbReference type="Pfam" id="PF02518">
    <property type="entry name" value="HATPase_c"/>
    <property type="match status" value="1"/>
</dbReference>
<dbReference type="Gene3D" id="1.10.287.130">
    <property type="match status" value="1"/>
</dbReference>
<evidence type="ECO:0000256" key="10">
    <source>
        <dbReference type="ARBA" id="ARBA00023136"/>
    </source>
</evidence>
<comment type="caution">
    <text evidence="14">The sequence shown here is derived from an EMBL/GenBank/DDBJ whole genome shotgun (WGS) entry which is preliminary data.</text>
</comment>
<feature type="domain" description="HAMP" evidence="13">
    <location>
        <begin position="285"/>
        <end position="338"/>
    </location>
</feature>
<evidence type="ECO:0000256" key="9">
    <source>
        <dbReference type="ARBA" id="ARBA00023012"/>
    </source>
</evidence>
<keyword evidence="9" id="KW-0902">Two-component regulatory system</keyword>
<proteinExistence type="predicted"/>
<feature type="domain" description="Histidine kinase" evidence="12">
    <location>
        <begin position="346"/>
        <end position="552"/>
    </location>
</feature>
<dbReference type="SUPFAM" id="SSF47384">
    <property type="entry name" value="Homodimeric domain of signal transducing histidine kinase"/>
    <property type="match status" value="1"/>
</dbReference>
<evidence type="ECO:0000256" key="2">
    <source>
        <dbReference type="ARBA" id="ARBA00004370"/>
    </source>
</evidence>
<dbReference type="EC" id="2.7.13.3" evidence="3"/>
<dbReference type="PANTHER" id="PTHR45436">
    <property type="entry name" value="SENSOR HISTIDINE KINASE YKOH"/>
    <property type="match status" value="1"/>
</dbReference>
<keyword evidence="14" id="KW-0067">ATP-binding</keyword>
<dbReference type="SMART" id="SM00387">
    <property type="entry name" value="HATPase_c"/>
    <property type="match status" value="1"/>
</dbReference>
<accession>A0ABV8RDT5</accession>
<evidence type="ECO:0000256" key="8">
    <source>
        <dbReference type="ARBA" id="ARBA00022989"/>
    </source>
</evidence>
<dbReference type="InterPro" id="IPR003660">
    <property type="entry name" value="HAMP_dom"/>
</dbReference>
<evidence type="ECO:0000313" key="14">
    <source>
        <dbReference type="EMBL" id="MFC4291035.1"/>
    </source>
</evidence>
<keyword evidence="5" id="KW-0808">Transferase</keyword>
<dbReference type="Pfam" id="PF00672">
    <property type="entry name" value="HAMP"/>
    <property type="match status" value="1"/>
</dbReference>
<dbReference type="SMART" id="SM00388">
    <property type="entry name" value="HisKA"/>
    <property type="match status" value="1"/>
</dbReference>
<dbReference type="PROSITE" id="PS50885">
    <property type="entry name" value="HAMP"/>
    <property type="match status" value="1"/>
</dbReference>
<reference evidence="15" key="1">
    <citation type="journal article" date="2019" name="Int. J. Syst. Evol. Microbiol.">
        <title>The Global Catalogue of Microorganisms (GCM) 10K type strain sequencing project: providing services to taxonomists for standard genome sequencing and annotation.</title>
        <authorList>
            <consortium name="The Broad Institute Genomics Platform"/>
            <consortium name="The Broad Institute Genome Sequencing Center for Infectious Disease"/>
            <person name="Wu L."/>
            <person name="Ma J."/>
        </authorList>
    </citation>
    <scope>NUCLEOTIDE SEQUENCE [LARGE SCALE GENOMIC DNA]</scope>
    <source>
        <strain evidence="15">CECT 8531</strain>
    </source>
</reference>
<comment type="catalytic activity">
    <reaction evidence="1">
        <text>ATP + protein L-histidine = ADP + protein N-phospho-L-histidine.</text>
        <dbReference type="EC" id="2.7.13.3"/>
    </reaction>
</comment>
<evidence type="ECO:0000256" key="11">
    <source>
        <dbReference type="SAM" id="Phobius"/>
    </source>
</evidence>
<keyword evidence="15" id="KW-1185">Reference proteome</keyword>
<dbReference type="InterPro" id="IPR036097">
    <property type="entry name" value="HisK_dim/P_sf"/>
</dbReference>
<comment type="subcellular location">
    <subcellularLocation>
        <location evidence="2">Membrane</location>
    </subcellularLocation>
</comment>
<dbReference type="PRINTS" id="PR00344">
    <property type="entry name" value="BCTRLSENSOR"/>
</dbReference>
<dbReference type="CDD" id="cd00082">
    <property type="entry name" value="HisKA"/>
    <property type="match status" value="1"/>
</dbReference>
<keyword evidence="7" id="KW-0418">Kinase</keyword>
<evidence type="ECO:0000256" key="5">
    <source>
        <dbReference type="ARBA" id="ARBA00022679"/>
    </source>
</evidence>
<dbReference type="Proteomes" id="UP001595887">
    <property type="component" value="Unassembled WGS sequence"/>
</dbReference>